<protein>
    <recommendedName>
        <fullName evidence="4">Pentatricopeptide repeat-containing protein, chloroplastic</fullName>
    </recommendedName>
</protein>
<dbReference type="PANTHER" id="PTHR47447:SF17">
    <property type="entry name" value="OS12G0638900 PROTEIN"/>
    <property type="match status" value="1"/>
</dbReference>
<dbReference type="EMBL" id="CAUJNA010003569">
    <property type="protein sequence ID" value="CAJ1405099.1"/>
    <property type="molecule type" value="Genomic_DNA"/>
</dbReference>
<keyword evidence="3" id="KW-1185">Reference proteome</keyword>
<proteinExistence type="predicted"/>
<organism evidence="2 3">
    <name type="scientific">Effrenium voratum</name>
    <dbReference type="NCBI Taxonomy" id="2562239"/>
    <lineage>
        <taxon>Eukaryota</taxon>
        <taxon>Sar</taxon>
        <taxon>Alveolata</taxon>
        <taxon>Dinophyceae</taxon>
        <taxon>Suessiales</taxon>
        <taxon>Symbiodiniaceae</taxon>
        <taxon>Effrenium</taxon>
    </lineage>
</organism>
<dbReference type="AlphaFoldDB" id="A0AA36JHE5"/>
<evidence type="ECO:0008006" key="4">
    <source>
        <dbReference type="Google" id="ProtNLM"/>
    </source>
</evidence>
<dbReference type="Gene3D" id="1.25.40.10">
    <property type="entry name" value="Tetratricopeptide repeat domain"/>
    <property type="match status" value="2"/>
</dbReference>
<reference evidence="2" key="1">
    <citation type="submission" date="2023-08" db="EMBL/GenBank/DDBJ databases">
        <authorList>
            <person name="Chen Y."/>
            <person name="Shah S."/>
            <person name="Dougan E. K."/>
            <person name="Thang M."/>
            <person name="Chan C."/>
        </authorList>
    </citation>
    <scope>NUCLEOTIDE SEQUENCE</scope>
</reference>
<evidence type="ECO:0000256" key="1">
    <source>
        <dbReference type="ARBA" id="ARBA00022737"/>
    </source>
</evidence>
<evidence type="ECO:0000313" key="2">
    <source>
        <dbReference type="EMBL" id="CAJ1405099.1"/>
    </source>
</evidence>
<dbReference type="PANTHER" id="PTHR47447">
    <property type="entry name" value="OS03G0856100 PROTEIN"/>
    <property type="match status" value="1"/>
</dbReference>
<gene>
    <name evidence="2" type="ORF">EVOR1521_LOCUS27404</name>
</gene>
<sequence length="536" mass="60282">MGFEVLRQLQGAPKFEEVCKTLSEEISTWQQNPQFATKLLDKLGTAPVAPDTVDLVLRCVRRAHALNIWQVNAATNAHVRRGRWQRALALAASLSDWSLEPDVVTASSCVRGCMESSHWLLSLAHLKHMKRMQAGISRYTKALLVPLKSTSSWRASLFHFANLADVRVEADLVSRGQVLGACKGRWPAAVQISSRVQVKQNIFLDALGGQWQLLLSVLWMRLADEVSFNTAIHAVPRWNLAWSLFSELGARSLEPDVVSFGSLAGSGSGWERSLEPVLRSRRAARLWNAWLGTAQNRWQEACQGLGAFVKDSLRADVITYTSCMKAAEVCSVWRSGVRLMAQMAQRQISPDPTSRSFPQWWQALQTGIQVDVIMQNEMLDVLKESRDWHAVLQLCASMRNRGIRQDLVTYSSLVDSCQSKDSWEWMARILSTLLAVSFDQTCLNSAISSFAHAEHWRESLGALRQMPRLAVPADQISFNSAMQSCRWQRVFLLAEEQLRQRLGLGLCRERLLLECEQRGLRGNEAGLVQRMVQDLG</sequence>
<dbReference type="InterPro" id="IPR002885">
    <property type="entry name" value="PPR_rpt"/>
</dbReference>
<name>A0AA36JHE5_9DINO</name>
<dbReference type="Pfam" id="PF13812">
    <property type="entry name" value="PPR_3"/>
    <property type="match status" value="1"/>
</dbReference>
<comment type="caution">
    <text evidence="2">The sequence shown here is derived from an EMBL/GenBank/DDBJ whole genome shotgun (WGS) entry which is preliminary data.</text>
</comment>
<dbReference type="InterPro" id="IPR011990">
    <property type="entry name" value="TPR-like_helical_dom_sf"/>
</dbReference>
<accession>A0AA36JHE5</accession>
<keyword evidence="1" id="KW-0677">Repeat</keyword>
<dbReference type="Proteomes" id="UP001178507">
    <property type="component" value="Unassembled WGS sequence"/>
</dbReference>
<evidence type="ECO:0000313" key="3">
    <source>
        <dbReference type="Proteomes" id="UP001178507"/>
    </source>
</evidence>